<dbReference type="Gene3D" id="2.40.30.10">
    <property type="entry name" value="Translation factors"/>
    <property type="match status" value="1"/>
</dbReference>
<feature type="compositionally biased region" description="Low complexity" evidence="6">
    <location>
        <begin position="801"/>
        <end position="813"/>
    </location>
</feature>
<feature type="region of interest" description="Disordered" evidence="6">
    <location>
        <begin position="602"/>
        <end position="633"/>
    </location>
</feature>
<dbReference type="InterPro" id="IPR017938">
    <property type="entry name" value="Riboflavin_synthase-like_b-brl"/>
</dbReference>
<keyword evidence="2" id="KW-0349">Heme</keyword>
<dbReference type="InterPro" id="IPR051872">
    <property type="entry name" value="Cytochrome_b5/Flavoprotein_Rdt"/>
</dbReference>
<name>A0A8J6H656_TENMO</name>
<dbReference type="InterPro" id="IPR039261">
    <property type="entry name" value="FNR_nucleotide-bd"/>
</dbReference>
<dbReference type="GO" id="GO:0006801">
    <property type="term" value="P:superoxide metabolic process"/>
    <property type="evidence" value="ECO:0007669"/>
    <property type="project" value="TreeGrafter"/>
</dbReference>
<evidence type="ECO:0000256" key="7">
    <source>
        <dbReference type="SAM" id="Phobius"/>
    </source>
</evidence>
<dbReference type="GO" id="GO:0005783">
    <property type="term" value="C:endoplasmic reticulum"/>
    <property type="evidence" value="ECO:0007669"/>
    <property type="project" value="TreeGrafter"/>
</dbReference>
<evidence type="ECO:0000256" key="1">
    <source>
        <dbReference type="ARBA" id="ARBA00006105"/>
    </source>
</evidence>
<keyword evidence="3" id="KW-0479">Metal-binding</keyword>
<dbReference type="SUPFAM" id="SSF55856">
    <property type="entry name" value="Cytochrome b5-like heme/steroid binding domain"/>
    <property type="match status" value="1"/>
</dbReference>
<sequence>MEAFNRGFLIRGRRKNRRRIIKFELAASLSGGIKNAFWNVQKRPPRNTDLSPVEIEVSPPTFVLASQDCSARQTFRFYFVFFIRDGLNLRPPPPALNPYVPNKAGPVLNFQEGAKTPPRGMGWNSVGVRFISPDHFSRGCSPRLFVAFLITFCLISGANIYSGNEHAPHDNCSANEDVITVSVPEGRVTFRGARSRLVLFLIRIAAVEFYIWISSFHPERKSFVIATVIGATCTCGGVKLRAITRLELPWRSLGRRIVSRFAASEIPWRSLEPPQIPRHSLAPELLAFAQHVVNRVLWKTRRRTIDLKLADLIVFLDVRRRRMSMFAKTSNRSRFGSIFLIERTDESNAAAASREYAERFPEKPNPGPPPPDTVIAMNCGRGQFTLLRRLITVTAAGGGNGGEVDRWARKILLVAPVGFPPTVNATPISPTKWRIICSLNCESLQPCPESSFPLPFPECFYLSAVRSNRGDVRSCVSLLCRSVSGSGVSADLGEMARKLAGLCCCCSGNQREEGDADGKRPIDDGGGGQDAETGSGSPKQKSGPPPASQPDRKIPGPAPGSNRALRSCRADYKQLPVASGPKHQPPGVTSYFLAQQVGNSGAGRFEKKAKPRPEATNATAGPEPRKNAPKPTQTRTIAPLFHQSGSSFEIFTRSPVLCAPTPDPTVATSGIRHGGRSIPERPAGISPEPNRAAALKLQDAPEHYHSLTKSLGVRPPRSSFSPSDSTEALLTTPQGSNLQGASVQRVAQIARKNSGSGDCSSPPPSPSAADLCEQISEQSSSGVNPIRPIKRERKGKKAETRQSPTPSPSRTSSLDVVFRRRQKETATAVASIFDDPKSDTLHRGQQELHEMEQAEEKVVTSISGYTHDSKKVAERFSESSQKASLPRLQTEISRDSISNSVEGRSSDQAWKTVRTLHLLSGSAKMKLTPGTGSGRRLRQKSATEKLDTDKIAAIVVAIAVLFNSKRRARDGRMCAGFPWRVSRWATEVGVIFRRKRLTDLEPNKSDPTNFKIDEGTTHVMAAAAAGLTGRRSDLTQLSVKTRRTADLINSIWRHPPDNKNIIFSGGKGNGTITKSHSRVFRSANSANLANFYQPPPELESFGLGVADRTGLNFAVTGNFRNKYALAPGHSLMDWIRLGSSGKDLTGVGPRAGHLSVTPTELALHNKEDDAWLCIRGRVYNVSAYLPFHPGGPEQLMRGAGKDATSLFEEQVHPWVNYDQILSKCYVGTLKPHAEFDPTEVFKSAEKSPPKALNEETANNATNKEPILLPRFDWIQKLDYITIIFYTGNFSNPMLEVNRADDKTFHIFLTYSGHVFDNEIMFADKVHWPCRIRVGCETGKVELVYRKCQGSVWDNFGVLKQKSKAKAKALVESRLKCKVANKTKVNYNTFLIELERSDGNRSIVPLGKHIKVFDTIKGEEIVRSYTPVPNCLFGKFRAQPYTTDSVCLMVKRYPEGNLSKILGDCLTGDTVTISKPLGSFNLQDIERRETFIVLAAGTGITPMFSIIFFLLERRIRKCQNLRLLFFNRTPADILFKEQFEELQREDSRLKVRHVLSQPDDTWTGAKGHISRSILEGTIAEHLKDTTYVKKDIYFMVCGPTIFTTLTQQLFKDLGFKDDQIHFFLG</sequence>
<dbReference type="EMBL" id="JABDTM020028507">
    <property type="protein sequence ID" value="KAH0808819.1"/>
    <property type="molecule type" value="Genomic_DNA"/>
</dbReference>
<proteinExistence type="inferred from homology"/>
<dbReference type="PANTHER" id="PTHR46237">
    <property type="entry name" value="CYTOCHROME B5 REDUCTASE 4 FAMILY MEMBER"/>
    <property type="match status" value="1"/>
</dbReference>
<feature type="region of interest" description="Disordered" evidence="6">
    <location>
        <begin position="512"/>
        <end position="564"/>
    </location>
</feature>
<keyword evidence="7" id="KW-0472">Membrane</keyword>
<keyword evidence="4" id="KW-0560">Oxidoreductase</keyword>
<organism evidence="10 11">
    <name type="scientific">Tenebrio molitor</name>
    <name type="common">Yellow mealworm beetle</name>
    <dbReference type="NCBI Taxonomy" id="7067"/>
    <lineage>
        <taxon>Eukaryota</taxon>
        <taxon>Metazoa</taxon>
        <taxon>Ecdysozoa</taxon>
        <taxon>Arthropoda</taxon>
        <taxon>Hexapoda</taxon>
        <taxon>Insecta</taxon>
        <taxon>Pterygota</taxon>
        <taxon>Neoptera</taxon>
        <taxon>Endopterygota</taxon>
        <taxon>Coleoptera</taxon>
        <taxon>Polyphaga</taxon>
        <taxon>Cucujiformia</taxon>
        <taxon>Tenebrionidae</taxon>
        <taxon>Tenebrio</taxon>
    </lineage>
</organism>
<evidence type="ECO:0000256" key="4">
    <source>
        <dbReference type="ARBA" id="ARBA00023002"/>
    </source>
</evidence>
<evidence type="ECO:0000256" key="5">
    <source>
        <dbReference type="ARBA" id="ARBA00023004"/>
    </source>
</evidence>
<dbReference type="PANTHER" id="PTHR46237:SF1">
    <property type="entry name" value="CYTOCHROME B5 REDUCTASE 4"/>
    <property type="match status" value="1"/>
</dbReference>
<dbReference type="FunFam" id="3.40.50.80:FF:000021">
    <property type="entry name" value="Cytochrome b5 reductase 4"/>
    <property type="match status" value="1"/>
</dbReference>
<dbReference type="PROSITE" id="PS00191">
    <property type="entry name" value="CYTOCHROME_B5_1"/>
    <property type="match status" value="1"/>
</dbReference>
<dbReference type="GO" id="GO:0004128">
    <property type="term" value="F:cytochrome-b5 reductase activity, acting on NAD(P)H"/>
    <property type="evidence" value="ECO:0007669"/>
    <property type="project" value="TreeGrafter"/>
</dbReference>
<feature type="compositionally biased region" description="Low complexity" evidence="6">
    <location>
        <begin position="714"/>
        <end position="725"/>
    </location>
</feature>
<dbReference type="PROSITE" id="PS50255">
    <property type="entry name" value="CYTOCHROME_B5_2"/>
    <property type="match status" value="1"/>
</dbReference>
<evidence type="ECO:0000256" key="6">
    <source>
        <dbReference type="SAM" id="MobiDB-lite"/>
    </source>
</evidence>
<protein>
    <recommendedName>
        <fullName evidence="12">Cytochrome-b5 reductase</fullName>
    </recommendedName>
</protein>
<feature type="domain" description="Cytochrome b5 heme-binding" evidence="8">
    <location>
        <begin position="1153"/>
        <end position="1230"/>
    </location>
</feature>
<dbReference type="PROSITE" id="PS50096">
    <property type="entry name" value="IQ"/>
    <property type="match status" value="1"/>
</dbReference>
<dbReference type="FunFam" id="3.10.120.10:FF:000001">
    <property type="entry name" value="Cytochrome b5 reductase 4"/>
    <property type="match status" value="1"/>
</dbReference>
<evidence type="ECO:0000256" key="3">
    <source>
        <dbReference type="ARBA" id="ARBA00022723"/>
    </source>
</evidence>
<dbReference type="SMART" id="SM01117">
    <property type="entry name" value="Cyt-b5"/>
    <property type="match status" value="1"/>
</dbReference>
<dbReference type="Gene3D" id="3.40.50.80">
    <property type="entry name" value="Nucleotide-binding domain of ferredoxin-NADP reductase (FNR) module"/>
    <property type="match status" value="1"/>
</dbReference>
<accession>A0A8J6H656</accession>
<evidence type="ECO:0000256" key="2">
    <source>
        <dbReference type="ARBA" id="ARBA00022617"/>
    </source>
</evidence>
<dbReference type="InterPro" id="IPR036400">
    <property type="entry name" value="Cyt_B5-like_heme/steroid_sf"/>
</dbReference>
<dbReference type="InterPro" id="IPR017927">
    <property type="entry name" value="FAD-bd_FR_type"/>
</dbReference>
<dbReference type="InterPro" id="IPR018506">
    <property type="entry name" value="Cyt_B5_heme-BS"/>
</dbReference>
<evidence type="ECO:0000313" key="11">
    <source>
        <dbReference type="Proteomes" id="UP000719412"/>
    </source>
</evidence>
<dbReference type="Pfam" id="PF00175">
    <property type="entry name" value="NAD_binding_1"/>
    <property type="match status" value="1"/>
</dbReference>
<feature type="transmembrane region" description="Helical" evidence="7">
    <location>
        <begin position="1490"/>
        <end position="1510"/>
    </location>
</feature>
<dbReference type="Gene3D" id="3.10.120.10">
    <property type="entry name" value="Cytochrome b5-like heme/steroid binding domain"/>
    <property type="match status" value="1"/>
</dbReference>
<dbReference type="SUPFAM" id="SSF63380">
    <property type="entry name" value="Riboflavin synthase domain-like"/>
    <property type="match status" value="1"/>
</dbReference>
<dbReference type="PROSITE" id="PS51384">
    <property type="entry name" value="FAD_FR"/>
    <property type="match status" value="1"/>
</dbReference>
<dbReference type="InterPro" id="IPR008333">
    <property type="entry name" value="Cbr1-like_FAD-bd_dom"/>
</dbReference>
<reference evidence="10" key="1">
    <citation type="journal article" date="2020" name="J Insects Food Feed">
        <title>The yellow mealworm (Tenebrio molitor) genome: a resource for the emerging insects as food and feed industry.</title>
        <authorList>
            <person name="Eriksson T."/>
            <person name="Andere A."/>
            <person name="Kelstrup H."/>
            <person name="Emery V."/>
            <person name="Picard C."/>
        </authorList>
    </citation>
    <scope>NUCLEOTIDE SEQUENCE</scope>
    <source>
        <strain evidence="10">Stoneville</strain>
        <tissue evidence="10">Whole head</tissue>
    </source>
</reference>
<comment type="similarity">
    <text evidence="1">Belongs to the flavoprotein pyridine nucleotide cytochrome reductase family.</text>
</comment>
<keyword evidence="7" id="KW-1133">Transmembrane helix</keyword>
<gene>
    <name evidence="10" type="ORF">GEV33_013971</name>
</gene>
<feature type="compositionally biased region" description="Basic and acidic residues" evidence="6">
    <location>
        <begin position="604"/>
        <end position="613"/>
    </location>
</feature>
<dbReference type="SUPFAM" id="SSF49764">
    <property type="entry name" value="HSP20-like chaperones"/>
    <property type="match status" value="1"/>
</dbReference>
<dbReference type="GO" id="GO:0020037">
    <property type="term" value="F:heme binding"/>
    <property type="evidence" value="ECO:0007669"/>
    <property type="project" value="InterPro"/>
</dbReference>
<dbReference type="Pfam" id="PF00970">
    <property type="entry name" value="FAD_binding_6"/>
    <property type="match status" value="1"/>
</dbReference>
<comment type="caution">
    <text evidence="10">The sequence shown here is derived from an EMBL/GenBank/DDBJ whole genome shotgun (WGS) entry which is preliminary data.</text>
</comment>
<keyword evidence="7" id="KW-0812">Transmembrane</keyword>
<evidence type="ECO:0008006" key="12">
    <source>
        <dbReference type="Google" id="ProtNLM"/>
    </source>
</evidence>
<dbReference type="GO" id="GO:0046872">
    <property type="term" value="F:metal ion binding"/>
    <property type="evidence" value="ECO:0007669"/>
    <property type="project" value="UniProtKB-KW"/>
</dbReference>
<dbReference type="CDD" id="cd06183">
    <property type="entry name" value="cyt_b5_reduct_like"/>
    <property type="match status" value="1"/>
</dbReference>
<evidence type="ECO:0000313" key="10">
    <source>
        <dbReference type="EMBL" id="KAH0808819.1"/>
    </source>
</evidence>
<dbReference type="InterPro" id="IPR001199">
    <property type="entry name" value="Cyt_B5-like_heme/steroid-bd"/>
</dbReference>
<dbReference type="InterPro" id="IPR001433">
    <property type="entry name" value="OxRdtase_FAD/NAD-bd"/>
</dbReference>
<dbReference type="PRINTS" id="PR00406">
    <property type="entry name" value="CYTB5RDTASE"/>
</dbReference>
<keyword evidence="11" id="KW-1185">Reference proteome</keyword>
<feature type="region of interest" description="Disordered" evidence="6">
    <location>
        <begin position="657"/>
        <end position="816"/>
    </location>
</feature>
<dbReference type="Pfam" id="PF00173">
    <property type="entry name" value="Cyt-b5"/>
    <property type="match status" value="1"/>
</dbReference>
<evidence type="ECO:0000259" key="8">
    <source>
        <dbReference type="PROSITE" id="PS50255"/>
    </source>
</evidence>
<dbReference type="InterPro" id="IPR008978">
    <property type="entry name" value="HSP20-like_chaperone"/>
</dbReference>
<reference evidence="10" key="2">
    <citation type="submission" date="2021-08" db="EMBL/GenBank/DDBJ databases">
        <authorList>
            <person name="Eriksson T."/>
        </authorList>
    </citation>
    <scope>NUCLEOTIDE SEQUENCE</scope>
    <source>
        <strain evidence="10">Stoneville</strain>
        <tissue evidence="10">Whole head</tissue>
    </source>
</reference>
<dbReference type="Proteomes" id="UP000719412">
    <property type="component" value="Unassembled WGS sequence"/>
</dbReference>
<evidence type="ECO:0000259" key="9">
    <source>
        <dbReference type="PROSITE" id="PS51384"/>
    </source>
</evidence>
<dbReference type="SUPFAM" id="SSF52343">
    <property type="entry name" value="Ferredoxin reductase-like, C-terminal NADP-linked domain"/>
    <property type="match status" value="1"/>
</dbReference>
<keyword evidence="5" id="KW-0408">Iron</keyword>
<feature type="compositionally biased region" description="Basic and acidic residues" evidence="6">
    <location>
        <begin position="512"/>
        <end position="523"/>
    </location>
</feature>
<feature type="domain" description="FAD-binding FR-type" evidence="9">
    <location>
        <begin position="1371"/>
        <end position="1482"/>
    </location>
</feature>
<feature type="compositionally biased region" description="Polar residues" evidence="6">
    <location>
        <begin position="726"/>
        <end position="742"/>
    </location>
</feature>